<keyword evidence="3 4" id="KW-0464">Manganese</keyword>
<dbReference type="GO" id="GO:0008973">
    <property type="term" value="F:phosphopentomutase activity"/>
    <property type="evidence" value="ECO:0007669"/>
    <property type="project" value="UniProtKB-UniRule"/>
</dbReference>
<evidence type="ECO:0000313" key="7">
    <source>
        <dbReference type="EMBL" id="GAP40845.1"/>
    </source>
</evidence>
<evidence type="ECO:0000256" key="5">
    <source>
        <dbReference type="NCBIfam" id="TIGR01696"/>
    </source>
</evidence>
<dbReference type="Gene3D" id="3.40.720.10">
    <property type="entry name" value="Alkaline Phosphatase, subunit A"/>
    <property type="match status" value="1"/>
</dbReference>
<dbReference type="GO" id="GO:0006015">
    <property type="term" value="P:5-phosphoribose 1-diphosphate biosynthetic process"/>
    <property type="evidence" value="ECO:0007669"/>
    <property type="project" value="UniProtKB-UniPathway"/>
</dbReference>
<dbReference type="UniPathway" id="UPA00087">
    <property type="reaction ID" value="UER00173"/>
</dbReference>
<dbReference type="Gene3D" id="3.30.70.1250">
    <property type="entry name" value="Phosphopentomutase"/>
    <property type="match status" value="1"/>
</dbReference>
<proteinExistence type="inferred from homology"/>
<name>A0A0S7BKN6_9CHLR</name>
<keyword evidence="8" id="KW-1185">Reference proteome</keyword>
<evidence type="ECO:0000313" key="8">
    <source>
        <dbReference type="Proteomes" id="UP000053370"/>
    </source>
</evidence>
<dbReference type="InterPro" id="IPR024052">
    <property type="entry name" value="Phosphopentomutase_DeoB_cap_sf"/>
</dbReference>
<comment type="function">
    <text evidence="4">Isomerase that catalyzes the conversion of deoxy-ribose 1-phosphate (dRib-1-P) and ribose 1-phosphate (Rib-1-P) to deoxy-ribose 5-phosphate (dRib-5-P) and ribose 5-phosphate (Rib-5-P), respectively.</text>
</comment>
<feature type="binding site" evidence="4">
    <location>
        <position position="376"/>
    </location>
    <ligand>
        <name>Mn(2+)</name>
        <dbReference type="ChEBI" id="CHEBI:29035"/>
        <label>1</label>
    </ligand>
</feature>
<dbReference type="EMBL" id="DF968181">
    <property type="protein sequence ID" value="GAP40845.1"/>
    <property type="molecule type" value="Genomic_DNA"/>
</dbReference>
<dbReference type="STRING" id="1678840.ATC1_13826"/>
<evidence type="ECO:0000256" key="4">
    <source>
        <dbReference type="HAMAP-Rule" id="MF_00740"/>
    </source>
</evidence>
<comment type="similarity">
    <text evidence="1 4">Belongs to the phosphopentomutase family.</text>
</comment>
<keyword evidence="4" id="KW-0963">Cytoplasm</keyword>
<dbReference type="GO" id="GO:0005829">
    <property type="term" value="C:cytosol"/>
    <property type="evidence" value="ECO:0007669"/>
    <property type="project" value="TreeGrafter"/>
</dbReference>
<comment type="cofactor">
    <cofactor evidence="4">
        <name>Mn(2+)</name>
        <dbReference type="ChEBI" id="CHEBI:29035"/>
    </cofactor>
    <text evidence="4">Binds 2 manganese ions.</text>
</comment>
<comment type="catalytic activity">
    <reaction evidence="4">
        <text>2-deoxy-alpha-D-ribose 1-phosphate = 2-deoxy-D-ribose 5-phosphate</text>
        <dbReference type="Rhea" id="RHEA:27658"/>
        <dbReference type="ChEBI" id="CHEBI:57259"/>
        <dbReference type="ChEBI" id="CHEBI:62877"/>
        <dbReference type="EC" id="5.4.2.7"/>
    </reaction>
</comment>
<dbReference type="GO" id="GO:0043094">
    <property type="term" value="P:metabolic compound salvage"/>
    <property type="evidence" value="ECO:0007669"/>
    <property type="project" value="UniProtKB-UniRule"/>
</dbReference>
<gene>
    <name evidence="4" type="primary">deoB</name>
    <name evidence="7" type="ORF">ATC1_13826</name>
</gene>
<organism evidence="7">
    <name type="scientific">Flexilinea flocculi</name>
    <dbReference type="NCBI Taxonomy" id="1678840"/>
    <lineage>
        <taxon>Bacteria</taxon>
        <taxon>Bacillati</taxon>
        <taxon>Chloroflexota</taxon>
        <taxon>Anaerolineae</taxon>
        <taxon>Anaerolineales</taxon>
        <taxon>Anaerolineaceae</taxon>
        <taxon>Flexilinea</taxon>
    </lineage>
</organism>
<evidence type="ECO:0000256" key="1">
    <source>
        <dbReference type="ARBA" id="ARBA00010373"/>
    </source>
</evidence>
<feature type="binding site" evidence="4">
    <location>
        <position position="64"/>
    </location>
    <ligand>
        <name>Mn(2+)</name>
        <dbReference type="ChEBI" id="CHEBI:29035"/>
        <label>1</label>
    </ligand>
</feature>
<dbReference type="AlphaFoldDB" id="A0A0S7BKN6"/>
<dbReference type="InterPro" id="IPR010045">
    <property type="entry name" value="DeoB"/>
</dbReference>
<dbReference type="SUPFAM" id="SSF53649">
    <property type="entry name" value="Alkaline phosphatase-like"/>
    <property type="match status" value="1"/>
</dbReference>
<accession>A0A0S7BKN6</accession>
<dbReference type="Proteomes" id="UP000053370">
    <property type="component" value="Unassembled WGS sequence"/>
</dbReference>
<sequence length="439" mass="47771">MCWYWVNRKTNTSPAFSIDLYGLLLFRIIRISKCRATFQIERGRFIKEGKNSVITNRVIWIVLDSVGMGPMPDSHAFGDEEPNTLGHIAQAIPGFSLPVMESIGLGNIDGMVGYQPVANPSGAFARMAEFSAGKDTTIGHWEMAGIQTTKPLPTYPNGFGPEIIQEFEARIGRGTLGNKPASGTAIIAELGDEHVATGKPIIYTSADSVFQIAAHETVIPLMELYHMCQIARDMLTGENGVARVIARPFVGTSGTYVRTANRRDFSLKPDTTVLDLLKAAGHSVAAVGKIEDIFAGQGITFAVHTQSNLDGMQQTEACMEKFENGLIFVNLVDFDMKYGHRRDAAAYAAGLSEFDHWLGTFLPKLKPSDLLLITADHGCDPTHKGTDHTREYVPLLMYGKDVTPGTNYGTRSTFADIGQTVAKVFNVGPLKAGIALLPK</sequence>
<dbReference type="GO" id="GO:0030145">
    <property type="term" value="F:manganese ion binding"/>
    <property type="evidence" value="ECO:0007669"/>
    <property type="project" value="UniProtKB-UniRule"/>
</dbReference>
<dbReference type="EC" id="5.4.2.7" evidence="4 5"/>
<feature type="binding site" evidence="4">
    <location>
        <position position="377"/>
    </location>
    <ligand>
        <name>Mn(2+)</name>
        <dbReference type="ChEBI" id="CHEBI:29035"/>
        <label>1</label>
    </ligand>
</feature>
<dbReference type="GO" id="GO:0006018">
    <property type="term" value="P:2-deoxyribose 1-phosphate catabolic process"/>
    <property type="evidence" value="ECO:0007669"/>
    <property type="project" value="UniProtKB-UniRule"/>
</dbReference>
<dbReference type="GO" id="GO:0000287">
    <property type="term" value="F:magnesium ion binding"/>
    <property type="evidence" value="ECO:0007669"/>
    <property type="project" value="UniProtKB-UniRule"/>
</dbReference>
<evidence type="ECO:0000256" key="3">
    <source>
        <dbReference type="ARBA" id="ARBA00023211"/>
    </source>
</evidence>
<evidence type="ECO:0000259" key="6">
    <source>
        <dbReference type="Pfam" id="PF01676"/>
    </source>
</evidence>
<dbReference type="NCBIfam" id="TIGR01696">
    <property type="entry name" value="deoB"/>
    <property type="match status" value="1"/>
</dbReference>
<dbReference type="PANTHER" id="PTHR21110">
    <property type="entry name" value="PHOSPHOPENTOMUTASE"/>
    <property type="match status" value="1"/>
</dbReference>
<comment type="subcellular location">
    <subcellularLocation>
        <location evidence="4">Cytoplasm</location>
    </subcellularLocation>
</comment>
<dbReference type="GO" id="GO:0009117">
    <property type="term" value="P:nucleotide metabolic process"/>
    <property type="evidence" value="ECO:0007669"/>
    <property type="project" value="UniProtKB-UniRule"/>
</dbReference>
<feature type="domain" description="Metalloenzyme" evidence="6">
    <location>
        <begin position="57"/>
        <end position="427"/>
    </location>
</feature>
<reference evidence="7" key="1">
    <citation type="journal article" date="2015" name="Genome Announc.">
        <title>Draft Genome Sequence of Anaerolineae Strain TC1, a Novel Isolate from a Methanogenic Wastewater Treatment System.</title>
        <authorList>
            <person name="Matsuura N."/>
            <person name="Tourlousse D.M."/>
            <person name="Sun L."/>
            <person name="Toyonaga M."/>
            <person name="Kuroda K."/>
            <person name="Ohashi A."/>
            <person name="Cruz R."/>
            <person name="Yamaguchi T."/>
            <person name="Sekiguchi Y."/>
        </authorList>
    </citation>
    <scope>NUCLEOTIDE SEQUENCE [LARGE SCALE GENOMIC DNA]</scope>
    <source>
        <strain evidence="7">TC1</strain>
    </source>
</reference>
<dbReference type="InterPro" id="IPR017850">
    <property type="entry name" value="Alkaline_phosphatase_core_sf"/>
</dbReference>
<dbReference type="CDD" id="cd16009">
    <property type="entry name" value="PPM"/>
    <property type="match status" value="1"/>
</dbReference>
<feature type="binding site" evidence="4">
    <location>
        <position position="388"/>
    </location>
    <ligand>
        <name>Mn(2+)</name>
        <dbReference type="ChEBI" id="CHEBI:29035"/>
        <label>2</label>
    </ligand>
</feature>
<dbReference type="PATRIC" id="fig|1678840.3.peg.2207"/>
<dbReference type="SUPFAM" id="SSF143856">
    <property type="entry name" value="DeoB insert domain-like"/>
    <property type="match status" value="1"/>
</dbReference>
<dbReference type="PANTHER" id="PTHR21110:SF0">
    <property type="entry name" value="PHOSPHOPENTOMUTASE"/>
    <property type="match status" value="1"/>
</dbReference>
<keyword evidence="4" id="KW-0413">Isomerase</keyword>
<feature type="binding site" evidence="4">
    <location>
        <position position="340"/>
    </location>
    <ligand>
        <name>Mn(2+)</name>
        <dbReference type="ChEBI" id="CHEBI:29035"/>
        <label>2</label>
    </ligand>
</feature>
<dbReference type="HAMAP" id="MF_00740">
    <property type="entry name" value="Phosphopentomut"/>
    <property type="match status" value="1"/>
</dbReference>
<dbReference type="NCBIfam" id="NF003766">
    <property type="entry name" value="PRK05362.1"/>
    <property type="match status" value="1"/>
</dbReference>
<protein>
    <recommendedName>
        <fullName evidence="4 5">Phosphopentomutase</fullName>
        <ecNumber evidence="4 5">5.4.2.7</ecNumber>
    </recommendedName>
    <alternativeName>
        <fullName evidence="4">Phosphodeoxyribomutase</fullName>
    </alternativeName>
</protein>
<dbReference type="Pfam" id="PF01676">
    <property type="entry name" value="Metalloenzyme"/>
    <property type="match status" value="1"/>
</dbReference>
<comment type="catalytic activity">
    <reaction evidence="4">
        <text>alpha-D-ribose 1-phosphate = D-ribose 5-phosphate</text>
        <dbReference type="Rhea" id="RHEA:18793"/>
        <dbReference type="ChEBI" id="CHEBI:57720"/>
        <dbReference type="ChEBI" id="CHEBI:78346"/>
        <dbReference type="EC" id="5.4.2.7"/>
    </reaction>
</comment>
<dbReference type="InterPro" id="IPR006124">
    <property type="entry name" value="Metalloenzyme"/>
</dbReference>
<comment type="pathway">
    <text evidence="4">Carbohydrate degradation; 2-deoxy-D-ribose 1-phosphate degradation; D-glyceraldehyde 3-phosphate and acetaldehyde from 2-deoxy-alpha-D-ribose 1-phosphate: step 1/2.</text>
</comment>
<evidence type="ECO:0000256" key="2">
    <source>
        <dbReference type="ARBA" id="ARBA00022723"/>
    </source>
</evidence>
<feature type="binding site" evidence="4">
    <location>
        <position position="335"/>
    </location>
    <ligand>
        <name>Mn(2+)</name>
        <dbReference type="ChEBI" id="CHEBI:29035"/>
        <label>2</label>
    </ligand>
</feature>
<dbReference type="PIRSF" id="PIRSF001491">
    <property type="entry name" value="Ppentomutase"/>
    <property type="match status" value="1"/>
</dbReference>
<keyword evidence="2 4" id="KW-0479">Metal-binding</keyword>